<dbReference type="InterPro" id="IPR036728">
    <property type="entry name" value="PBP_GOBP_sf"/>
</dbReference>
<keyword evidence="4" id="KW-0964">Secreted</keyword>
<proteinExistence type="inferred from homology"/>
<keyword evidence="3" id="KW-0813">Transport</keyword>
<accession>A0A8W7P3C9</accession>
<keyword evidence="7" id="KW-1015">Disulfide bond</keyword>
<evidence type="ECO:0000256" key="6">
    <source>
        <dbReference type="ARBA" id="ARBA00022725"/>
    </source>
</evidence>
<organism evidence="9">
    <name type="scientific">Anopheles coluzzii</name>
    <name type="common">African malaria mosquito</name>
    <dbReference type="NCBI Taxonomy" id="1518534"/>
    <lineage>
        <taxon>Eukaryota</taxon>
        <taxon>Metazoa</taxon>
        <taxon>Ecdysozoa</taxon>
        <taxon>Arthropoda</taxon>
        <taxon>Hexapoda</taxon>
        <taxon>Insecta</taxon>
        <taxon>Pterygota</taxon>
        <taxon>Neoptera</taxon>
        <taxon>Endopterygota</taxon>
        <taxon>Diptera</taxon>
        <taxon>Nematocera</taxon>
        <taxon>Culicoidea</taxon>
        <taxon>Culicidae</taxon>
        <taxon>Anophelinae</taxon>
        <taxon>Anopheles</taxon>
    </lineage>
</organism>
<dbReference type="VEuPathDB" id="VectorBase:ACON2_036022"/>
<protein>
    <submittedName>
        <fullName evidence="9">Uncharacterized protein</fullName>
    </submittedName>
</protein>
<dbReference type="PANTHER" id="PTHR21066:SF3">
    <property type="entry name" value="IP02236P"/>
    <property type="match status" value="1"/>
</dbReference>
<evidence type="ECO:0000256" key="8">
    <source>
        <dbReference type="SAM" id="SignalP"/>
    </source>
</evidence>
<keyword evidence="8" id="KW-0732">Signal</keyword>
<keyword evidence="5" id="KW-0716">Sensory transduction</keyword>
<dbReference type="GO" id="GO:0007608">
    <property type="term" value="P:sensory perception of smell"/>
    <property type="evidence" value="ECO:0007669"/>
    <property type="project" value="UniProtKB-KW"/>
</dbReference>
<reference evidence="9" key="1">
    <citation type="submission" date="2022-08" db="UniProtKB">
        <authorList>
            <consortium name="EnsemblMetazoa"/>
        </authorList>
    </citation>
    <scope>IDENTIFICATION</scope>
</reference>
<dbReference type="SUPFAM" id="SSF47565">
    <property type="entry name" value="Insect pheromone/odorant-binding proteins"/>
    <property type="match status" value="1"/>
</dbReference>
<dbReference type="EnsemblMetazoa" id="ACOM024711-RA">
    <property type="protein sequence ID" value="ACOM024711-PA.1"/>
    <property type="gene ID" value="ACOM024711"/>
</dbReference>
<name>A0A8W7P3C9_ANOCL</name>
<evidence type="ECO:0000256" key="1">
    <source>
        <dbReference type="ARBA" id="ARBA00004613"/>
    </source>
</evidence>
<comment type="subcellular location">
    <subcellularLocation>
        <location evidence="1">Secreted</location>
    </subcellularLocation>
</comment>
<feature type="signal peptide" evidence="8">
    <location>
        <begin position="1"/>
        <end position="24"/>
    </location>
</feature>
<dbReference type="GO" id="GO:0005576">
    <property type="term" value="C:extracellular region"/>
    <property type="evidence" value="ECO:0007669"/>
    <property type="project" value="UniProtKB-SubCell"/>
</dbReference>
<evidence type="ECO:0000256" key="7">
    <source>
        <dbReference type="ARBA" id="ARBA00023157"/>
    </source>
</evidence>
<feature type="chain" id="PRO_5036454513" evidence="8">
    <location>
        <begin position="25"/>
        <end position="466"/>
    </location>
</feature>
<sequence>MCHRVLFLCGFLLLGLQCGWQTLAEDCMDIKIYTTKVASCCHLEEFLTLKTYGSCLNTMEEKYPDSTLDYLVCGLDCTYREMGILTGEDDINVEQISTNQAVHGEAYQEAIAKAVDACLTQREEFREQAKLTQTECSIFALKFHGCIMVESMRNCPAERWDSSVLCEKVRSGVAQSELPYCCQTEPLIPKHVSTKCKEREAANHNPGTELFEVCYQQCIYEELEAVDGLEIRVEKLYALAEGFPADYRHAVHLAIDECAKRLRKTRHMFEQMNAQCSLFGFAVDRCVRLLIYDNCPTARWSAGVACTKSRQGPMPECISQKQKFEVPHCCQMEELIPRPIRTKCQEKAAIDHNPGFQPYYVCLAECQLEELEVIDGEELHLEKLYPLTEKFPADYQHAVREAIDECDAWLQGKRKERRRPDGKAHCPMIGMEVENCLHRTTFSNCPNTRWKTSITCNKVRQGLPFC</sequence>
<evidence type="ECO:0000256" key="3">
    <source>
        <dbReference type="ARBA" id="ARBA00022448"/>
    </source>
</evidence>
<dbReference type="VEuPathDB" id="VectorBase:ACON2_032313"/>
<evidence type="ECO:0000256" key="4">
    <source>
        <dbReference type="ARBA" id="ARBA00022525"/>
    </source>
</evidence>
<dbReference type="Gene3D" id="1.10.238.270">
    <property type="match status" value="3"/>
</dbReference>
<dbReference type="InterPro" id="IPR052295">
    <property type="entry name" value="Odorant-binding_protein"/>
</dbReference>
<dbReference type="GO" id="GO:0005549">
    <property type="term" value="F:odorant binding"/>
    <property type="evidence" value="ECO:0007669"/>
    <property type="project" value="InterPro"/>
</dbReference>
<comment type="similarity">
    <text evidence="2">Belongs to the PBP/GOBP family.</text>
</comment>
<dbReference type="Proteomes" id="UP000075882">
    <property type="component" value="Unassembled WGS sequence"/>
</dbReference>
<evidence type="ECO:0000256" key="2">
    <source>
        <dbReference type="ARBA" id="ARBA00008098"/>
    </source>
</evidence>
<dbReference type="AlphaFoldDB" id="A0A8W7P3C9"/>
<evidence type="ECO:0000256" key="5">
    <source>
        <dbReference type="ARBA" id="ARBA00022606"/>
    </source>
</evidence>
<dbReference type="PANTHER" id="PTHR21066">
    <property type="entry name" value="ODORANT-BINDING PROTEIN 59A-RELATED"/>
    <property type="match status" value="1"/>
</dbReference>
<evidence type="ECO:0000313" key="9">
    <source>
        <dbReference type="EnsemblMetazoa" id="ACOM024711-PA.1"/>
    </source>
</evidence>
<keyword evidence="6" id="KW-0552">Olfaction</keyword>